<dbReference type="EMBL" id="JAHUTI010015033">
    <property type="protein sequence ID" value="MED6237356.1"/>
    <property type="molecule type" value="Genomic_DNA"/>
</dbReference>
<evidence type="ECO:0000313" key="2">
    <source>
        <dbReference type="Proteomes" id="UP001345963"/>
    </source>
</evidence>
<organism evidence="1 2">
    <name type="scientific">Ataeniobius toweri</name>
    <dbReference type="NCBI Taxonomy" id="208326"/>
    <lineage>
        <taxon>Eukaryota</taxon>
        <taxon>Metazoa</taxon>
        <taxon>Chordata</taxon>
        <taxon>Craniata</taxon>
        <taxon>Vertebrata</taxon>
        <taxon>Euteleostomi</taxon>
        <taxon>Actinopterygii</taxon>
        <taxon>Neopterygii</taxon>
        <taxon>Teleostei</taxon>
        <taxon>Neoteleostei</taxon>
        <taxon>Acanthomorphata</taxon>
        <taxon>Ovalentaria</taxon>
        <taxon>Atherinomorphae</taxon>
        <taxon>Cyprinodontiformes</taxon>
        <taxon>Goodeidae</taxon>
        <taxon>Ataeniobius</taxon>
    </lineage>
</organism>
<gene>
    <name evidence="1" type="ORF">ATANTOWER_023399</name>
</gene>
<name>A0ABU7AGN1_9TELE</name>
<sequence>MLQTLTQQHSSVAQALDTLIKQIQQFNSCSFHSSPWFHLRSCIPKRRLSDIQLFMGEINNCHSLLLVCPLVFSRSPRCFPDNTSKISLVSFRIKLSGRQRQSSMETQFT</sequence>
<comment type="caution">
    <text evidence="1">The sequence shown here is derived from an EMBL/GenBank/DDBJ whole genome shotgun (WGS) entry which is preliminary data.</text>
</comment>
<evidence type="ECO:0000313" key="1">
    <source>
        <dbReference type="EMBL" id="MED6237356.1"/>
    </source>
</evidence>
<keyword evidence="2" id="KW-1185">Reference proteome</keyword>
<accession>A0ABU7AGN1</accession>
<dbReference type="Proteomes" id="UP001345963">
    <property type="component" value="Unassembled WGS sequence"/>
</dbReference>
<protein>
    <submittedName>
        <fullName evidence="1">Uncharacterized protein</fullName>
    </submittedName>
</protein>
<reference evidence="1 2" key="1">
    <citation type="submission" date="2021-07" db="EMBL/GenBank/DDBJ databases">
        <authorList>
            <person name="Palmer J.M."/>
        </authorList>
    </citation>
    <scope>NUCLEOTIDE SEQUENCE [LARGE SCALE GENOMIC DNA]</scope>
    <source>
        <strain evidence="1 2">AT_MEX2019</strain>
        <tissue evidence="1">Muscle</tissue>
    </source>
</reference>
<proteinExistence type="predicted"/>